<evidence type="ECO:0000313" key="3">
    <source>
        <dbReference type="Proteomes" id="UP000800035"/>
    </source>
</evidence>
<protein>
    <submittedName>
        <fullName evidence="2">Uncharacterized protein</fullName>
    </submittedName>
</protein>
<proteinExistence type="predicted"/>
<reference evidence="2" key="1">
    <citation type="journal article" date="2020" name="Stud. Mycol.">
        <title>101 Dothideomycetes genomes: a test case for predicting lifestyles and emergence of pathogens.</title>
        <authorList>
            <person name="Haridas S."/>
            <person name="Albert R."/>
            <person name="Binder M."/>
            <person name="Bloem J."/>
            <person name="Labutti K."/>
            <person name="Salamov A."/>
            <person name="Andreopoulos B."/>
            <person name="Baker S."/>
            <person name="Barry K."/>
            <person name="Bills G."/>
            <person name="Bluhm B."/>
            <person name="Cannon C."/>
            <person name="Castanera R."/>
            <person name="Culley D."/>
            <person name="Daum C."/>
            <person name="Ezra D."/>
            <person name="Gonzalez J."/>
            <person name="Henrissat B."/>
            <person name="Kuo A."/>
            <person name="Liang C."/>
            <person name="Lipzen A."/>
            <person name="Lutzoni F."/>
            <person name="Magnuson J."/>
            <person name="Mondo S."/>
            <person name="Nolan M."/>
            <person name="Ohm R."/>
            <person name="Pangilinan J."/>
            <person name="Park H.-J."/>
            <person name="Ramirez L."/>
            <person name="Alfaro M."/>
            <person name="Sun H."/>
            <person name="Tritt A."/>
            <person name="Yoshinaga Y."/>
            <person name="Zwiers L.-H."/>
            <person name="Turgeon B."/>
            <person name="Goodwin S."/>
            <person name="Spatafora J."/>
            <person name="Crous P."/>
            <person name="Grigoriev I."/>
        </authorList>
    </citation>
    <scope>NUCLEOTIDE SEQUENCE</scope>
    <source>
        <strain evidence="2">CBS 675.92</strain>
    </source>
</reference>
<dbReference type="Proteomes" id="UP000800035">
    <property type="component" value="Unassembled WGS sequence"/>
</dbReference>
<name>A0A6A5UFJ7_9PLEO</name>
<feature type="compositionally biased region" description="Low complexity" evidence="1">
    <location>
        <begin position="510"/>
        <end position="525"/>
    </location>
</feature>
<evidence type="ECO:0000256" key="1">
    <source>
        <dbReference type="SAM" id="MobiDB-lite"/>
    </source>
</evidence>
<keyword evidence="3" id="KW-1185">Reference proteome</keyword>
<dbReference type="OrthoDB" id="3946172at2759"/>
<feature type="compositionally biased region" description="Polar residues" evidence="1">
    <location>
        <begin position="151"/>
        <end position="162"/>
    </location>
</feature>
<accession>A0A6A5UFJ7</accession>
<sequence>MAFVFDNRQRQGLPRVFEALQRWEEDPELLRLERAQRYSDPPPPYPSSGETTQPDSPAEAPVVDESALRVQRNRSMLQSVPSNQFSSQVRRTRERLEYLSMERRYGRKETLHYDNTLDLRANAENHVRSRWVEQGIWKEEWGSAWPKGAQPSDNRWFYSQQNPGGGPRPSGRWGHERVPTPEPSPEPEPEPKPTLNIFPGLRQKKPDPDMEGLENASAPGGTGEPAATSERDTSASRPYHQFLFQVSKEREWISDELLFKRSTGRVDIDAMAYESVKKIWIEDELWNPTWGELPGMTWRHEDLLEEIRQKSKPQPDAARNDEQRPHLSSPEPSIPEPIPGGDNDHTDDNNPASGSEEVNPAIPAMTRARGKGKRTKGPARQSTVNKSPRAAEEPIGRVLRNVRSSKVVKPGKPRSTALKTRSSAPKARPQSLVPPNSTSRKPGDVGANLTSGNEPSYTKQRFPATENQPPAAIQPLRRSARIAAQKGKTPIEHKSKTTASSTGNVKGRSRPTLRTTSTTANSNRTRQQKRSSKSGRLPRRR</sequence>
<organism evidence="2 3">
    <name type="scientific">Byssothecium circinans</name>
    <dbReference type="NCBI Taxonomy" id="147558"/>
    <lineage>
        <taxon>Eukaryota</taxon>
        <taxon>Fungi</taxon>
        <taxon>Dikarya</taxon>
        <taxon>Ascomycota</taxon>
        <taxon>Pezizomycotina</taxon>
        <taxon>Dothideomycetes</taxon>
        <taxon>Pleosporomycetidae</taxon>
        <taxon>Pleosporales</taxon>
        <taxon>Massarineae</taxon>
        <taxon>Massarinaceae</taxon>
        <taxon>Byssothecium</taxon>
    </lineage>
</organism>
<feature type="compositionally biased region" description="Basic residues" evidence="1">
    <location>
        <begin position="526"/>
        <end position="541"/>
    </location>
</feature>
<feature type="region of interest" description="Disordered" evidence="1">
    <location>
        <begin position="31"/>
        <end position="63"/>
    </location>
</feature>
<dbReference type="EMBL" id="ML976979">
    <property type="protein sequence ID" value="KAF1962522.1"/>
    <property type="molecule type" value="Genomic_DNA"/>
</dbReference>
<evidence type="ECO:0000313" key="2">
    <source>
        <dbReference type="EMBL" id="KAF1962522.1"/>
    </source>
</evidence>
<feature type="compositionally biased region" description="Basic residues" evidence="1">
    <location>
        <begin position="368"/>
        <end position="377"/>
    </location>
</feature>
<feature type="region of interest" description="Disordered" evidence="1">
    <location>
        <begin position="143"/>
        <end position="236"/>
    </location>
</feature>
<feature type="compositionally biased region" description="Polar residues" evidence="1">
    <location>
        <begin position="448"/>
        <end position="459"/>
    </location>
</feature>
<dbReference type="AlphaFoldDB" id="A0A6A5UFJ7"/>
<feature type="region of interest" description="Disordered" evidence="1">
    <location>
        <begin position="309"/>
        <end position="541"/>
    </location>
</feature>
<gene>
    <name evidence="2" type="ORF">CC80DRAFT_162235</name>
</gene>